<name>A0A9D5B4B1_PEA</name>
<proteinExistence type="predicted"/>
<organism evidence="1 2">
    <name type="scientific">Pisum sativum</name>
    <name type="common">Garden pea</name>
    <name type="synonym">Lathyrus oleraceus</name>
    <dbReference type="NCBI Taxonomy" id="3888"/>
    <lineage>
        <taxon>Eukaryota</taxon>
        <taxon>Viridiplantae</taxon>
        <taxon>Streptophyta</taxon>
        <taxon>Embryophyta</taxon>
        <taxon>Tracheophyta</taxon>
        <taxon>Spermatophyta</taxon>
        <taxon>Magnoliopsida</taxon>
        <taxon>eudicotyledons</taxon>
        <taxon>Gunneridae</taxon>
        <taxon>Pentapetalae</taxon>
        <taxon>rosids</taxon>
        <taxon>fabids</taxon>
        <taxon>Fabales</taxon>
        <taxon>Fabaceae</taxon>
        <taxon>Papilionoideae</taxon>
        <taxon>50 kb inversion clade</taxon>
        <taxon>NPAAA clade</taxon>
        <taxon>Hologalegina</taxon>
        <taxon>IRL clade</taxon>
        <taxon>Fabeae</taxon>
        <taxon>Lathyrus</taxon>
    </lineage>
</organism>
<accession>A0A9D5B4B1</accession>
<protein>
    <submittedName>
        <fullName evidence="1">Uncharacterized protein</fullName>
    </submittedName>
</protein>
<comment type="caution">
    <text evidence="1">The sequence shown here is derived from an EMBL/GenBank/DDBJ whole genome shotgun (WGS) entry which is preliminary data.</text>
</comment>
<dbReference type="Proteomes" id="UP001058974">
    <property type="component" value="Chromosome 3"/>
</dbReference>
<dbReference type="EMBL" id="JAMSHJ010000003">
    <property type="protein sequence ID" value="KAI5429770.1"/>
    <property type="molecule type" value="Genomic_DNA"/>
</dbReference>
<dbReference type="Gramene" id="Psat03G0438500-T1">
    <property type="protein sequence ID" value="KAI5429770.1"/>
    <property type="gene ID" value="KIW84_034385"/>
</dbReference>
<sequence>MDYMRIVFAKGIDGENQRSRYHKLFKRDVLATRYPDNADLRDLGLSNSVHWMLNNLGIKVNPIPFLLAHFQSTCVRTGGPICVGGLITTIALALNLGTELATLEPLETPFVDLDYCRSMRLIKNKPDDKYFLMISNREVRGVTLPHAARINV</sequence>
<keyword evidence="2" id="KW-1185">Reference proteome</keyword>
<evidence type="ECO:0000313" key="2">
    <source>
        <dbReference type="Proteomes" id="UP001058974"/>
    </source>
</evidence>
<evidence type="ECO:0000313" key="1">
    <source>
        <dbReference type="EMBL" id="KAI5429770.1"/>
    </source>
</evidence>
<reference evidence="1 2" key="1">
    <citation type="journal article" date="2022" name="Nat. Genet.">
        <title>Improved pea reference genome and pan-genome highlight genomic features and evolutionary characteristics.</title>
        <authorList>
            <person name="Yang T."/>
            <person name="Liu R."/>
            <person name="Luo Y."/>
            <person name="Hu S."/>
            <person name="Wang D."/>
            <person name="Wang C."/>
            <person name="Pandey M.K."/>
            <person name="Ge S."/>
            <person name="Xu Q."/>
            <person name="Li N."/>
            <person name="Li G."/>
            <person name="Huang Y."/>
            <person name="Saxena R.K."/>
            <person name="Ji Y."/>
            <person name="Li M."/>
            <person name="Yan X."/>
            <person name="He Y."/>
            <person name="Liu Y."/>
            <person name="Wang X."/>
            <person name="Xiang C."/>
            <person name="Varshney R.K."/>
            <person name="Ding H."/>
            <person name="Gao S."/>
            <person name="Zong X."/>
        </authorList>
    </citation>
    <scope>NUCLEOTIDE SEQUENCE [LARGE SCALE GENOMIC DNA]</scope>
    <source>
        <strain evidence="1 2">cv. Zhongwan 6</strain>
    </source>
</reference>
<dbReference type="AlphaFoldDB" id="A0A9D5B4B1"/>
<gene>
    <name evidence="1" type="ORF">KIW84_034385</name>
</gene>